<dbReference type="OrthoDB" id="434972at2759"/>
<dbReference type="Proteomes" id="UP001149165">
    <property type="component" value="Unassembled WGS sequence"/>
</dbReference>
<dbReference type="EMBL" id="JAPQKH010000007">
    <property type="protein sequence ID" value="KAJ5087220.1"/>
    <property type="molecule type" value="Genomic_DNA"/>
</dbReference>
<protein>
    <submittedName>
        <fullName evidence="1">Uncharacterized protein</fullName>
    </submittedName>
</protein>
<proteinExistence type="predicted"/>
<reference evidence="1" key="2">
    <citation type="journal article" date="2023" name="IMA Fungus">
        <title>Comparative genomic study of the Penicillium genus elucidates a diverse pangenome and 15 lateral gene transfer events.</title>
        <authorList>
            <person name="Petersen C."/>
            <person name="Sorensen T."/>
            <person name="Nielsen M.R."/>
            <person name="Sondergaard T.E."/>
            <person name="Sorensen J.L."/>
            <person name="Fitzpatrick D.A."/>
            <person name="Frisvad J.C."/>
            <person name="Nielsen K.L."/>
        </authorList>
    </citation>
    <scope>NUCLEOTIDE SEQUENCE</scope>
    <source>
        <strain evidence="1">IBT 30069</strain>
    </source>
</reference>
<evidence type="ECO:0000313" key="2">
    <source>
        <dbReference type="Proteomes" id="UP001149165"/>
    </source>
</evidence>
<accession>A0A9W9ESQ6</accession>
<evidence type="ECO:0000313" key="1">
    <source>
        <dbReference type="EMBL" id="KAJ5087220.1"/>
    </source>
</evidence>
<dbReference type="AlphaFoldDB" id="A0A9W9ESQ6"/>
<comment type="caution">
    <text evidence="1">The sequence shown here is derived from an EMBL/GenBank/DDBJ whole genome shotgun (WGS) entry which is preliminary data.</text>
</comment>
<gene>
    <name evidence="1" type="ORF">N7456_010836</name>
</gene>
<name>A0A9W9ESQ6_9EURO</name>
<sequence length="216" mass="24666">MKLDTASLLIKILSCEKGLKDDTSGATHASQQTDRIQSTIPDRELLQLICRLQNLHVKARDESIISATTISQGLRLWENIDKWEGFDCDHPASLCNGEAELRWLYKSSLFIWLHLIIYPRSIDSEKLQNLVAPGMEFLGSKSVFQSPELLLFPIFFHGLGSNEEIGRQLTAEALESLRSDIDEAHLEICEATLRWCWDNYDNEVDKSWDWTNRAAS</sequence>
<keyword evidence="2" id="KW-1185">Reference proteome</keyword>
<reference evidence="1" key="1">
    <citation type="submission" date="2022-11" db="EMBL/GenBank/DDBJ databases">
        <authorList>
            <person name="Petersen C."/>
        </authorList>
    </citation>
    <scope>NUCLEOTIDE SEQUENCE</scope>
    <source>
        <strain evidence="1">IBT 30069</strain>
    </source>
</reference>
<organism evidence="1 2">
    <name type="scientific">Penicillium angulare</name>
    <dbReference type="NCBI Taxonomy" id="116970"/>
    <lineage>
        <taxon>Eukaryota</taxon>
        <taxon>Fungi</taxon>
        <taxon>Dikarya</taxon>
        <taxon>Ascomycota</taxon>
        <taxon>Pezizomycotina</taxon>
        <taxon>Eurotiomycetes</taxon>
        <taxon>Eurotiomycetidae</taxon>
        <taxon>Eurotiales</taxon>
        <taxon>Aspergillaceae</taxon>
        <taxon>Penicillium</taxon>
    </lineage>
</organism>